<protein>
    <submittedName>
        <fullName evidence="1">Secreted protein</fullName>
    </submittedName>
</protein>
<reference evidence="1 2" key="1">
    <citation type="journal article" date="2015" name="Nature">
        <title>rRNA introns, odd ribosomes, and small enigmatic genomes across a large radiation of phyla.</title>
        <authorList>
            <person name="Brown C.T."/>
            <person name="Hug L.A."/>
            <person name="Thomas B.C."/>
            <person name="Sharon I."/>
            <person name="Castelle C.J."/>
            <person name="Singh A."/>
            <person name="Wilkins M.J."/>
            <person name="Williams K.H."/>
            <person name="Banfield J.F."/>
        </authorList>
    </citation>
    <scope>NUCLEOTIDE SEQUENCE [LARGE SCALE GENOMIC DNA]</scope>
</reference>
<proteinExistence type="predicted"/>
<accession>A0A0G1Y8D0</accession>
<evidence type="ECO:0000313" key="1">
    <source>
        <dbReference type="EMBL" id="KKW11107.1"/>
    </source>
</evidence>
<comment type="caution">
    <text evidence="1">The sequence shown here is derived from an EMBL/GenBank/DDBJ whole genome shotgun (WGS) entry which is preliminary data.</text>
</comment>
<name>A0A0G1Y8D0_9BACT</name>
<dbReference type="EMBL" id="LCQD01000026">
    <property type="protein sequence ID" value="KKW11107.1"/>
    <property type="molecule type" value="Genomic_DNA"/>
</dbReference>
<organism evidence="1 2">
    <name type="scientific">Candidatus Gottesmanbacteria bacterium GW2011_GWB1_49_7</name>
    <dbReference type="NCBI Taxonomy" id="1618448"/>
    <lineage>
        <taxon>Bacteria</taxon>
        <taxon>Candidatus Gottesmaniibacteriota</taxon>
    </lineage>
</organism>
<dbReference type="AlphaFoldDB" id="A0A0G1Y8D0"/>
<evidence type="ECO:0000313" key="2">
    <source>
        <dbReference type="Proteomes" id="UP000034588"/>
    </source>
</evidence>
<sequence length="77" mass="8394">MKLIILILIFLIWARVGFAESVSLRWDAPTTNTDNTPLTDLAGFYIYQGTATGVYESPVDVGHTLCYIVNGLTAGIT</sequence>
<dbReference type="Proteomes" id="UP000034588">
    <property type="component" value="Unassembled WGS sequence"/>
</dbReference>
<gene>
    <name evidence="1" type="ORF">UY48_C0026G0014</name>
</gene>
<feature type="non-terminal residue" evidence="1">
    <location>
        <position position="77"/>
    </location>
</feature>